<evidence type="ECO:0000256" key="1">
    <source>
        <dbReference type="ARBA" id="ARBA00007734"/>
    </source>
</evidence>
<feature type="chain" id="PRO_5009190469" description="Transglycosylase SLT domain-containing protein" evidence="3">
    <location>
        <begin position="25"/>
        <end position="309"/>
    </location>
</feature>
<accession>A0A1E5XSE2</accession>
<keyword evidence="6" id="KW-1185">Reference proteome</keyword>
<protein>
    <recommendedName>
        <fullName evidence="4">Transglycosylase SLT domain-containing protein</fullName>
    </recommendedName>
</protein>
<evidence type="ECO:0000313" key="6">
    <source>
        <dbReference type="Proteomes" id="UP000095463"/>
    </source>
</evidence>
<dbReference type="OrthoDB" id="9801695at2"/>
<evidence type="ECO:0000256" key="3">
    <source>
        <dbReference type="SAM" id="SignalP"/>
    </source>
</evidence>
<dbReference type="EMBL" id="LAJE02000158">
    <property type="protein sequence ID" value="OEO31434.1"/>
    <property type="molecule type" value="Genomic_DNA"/>
</dbReference>
<evidence type="ECO:0000259" key="4">
    <source>
        <dbReference type="Pfam" id="PF01464"/>
    </source>
</evidence>
<dbReference type="Gene3D" id="1.10.530.10">
    <property type="match status" value="1"/>
</dbReference>
<comment type="similarity">
    <text evidence="2">Belongs to the virb1 family.</text>
</comment>
<keyword evidence="3" id="KW-0732">Signal</keyword>
<evidence type="ECO:0000256" key="2">
    <source>
        <dbReference type="ARBA" id="ARBA00009387"/>
    </source>
</evidence>
<name>A0A1E5XSE2_9HYPH</name>
<proteinExistence type="inferred from homology"/>
<dbReference type="InterPro" id="IPR023346">
    <property type="entry name" value="Lysozyme-like_dom_sf"/>
</dbReference>
<reference evidence="5 6" key="1">
    <citation type="journal article" date="2015" name="Genome Announc.">
        <title>Genome Assemblies of Three Soil-Associated Devosia species: D. insulae, D. limi, and D. soli.</title>
        <authorList>
            <person name="Hassan Y.I."/>
            <person name="Lepp D."/>
            <person name="Zhou T."/>
        </authorList>
    </citation>
    <scope>NUCLEOTIDE SEQUENCE [LARGE SCALE GENOMIC DNA]</scope>
    <source>
        <strain evidence="5 6">DS-56</strain>
    </source>
</reference>
<comment type="caution">
    <text evidence="5">The sequence shown here is derived from an EMBL/GenBank/DDBJ whole genome shotgun (WGS) entry which is preliminary data.</text>
</comment>
<feature type="domain" description="Transglycosylase SLT" evidence="4">
    <location>
        <begin position="68"/>
        <end position="161"/>
    </location>
</feature>
<dbReference type="RefSeq" id="WP_069909364.1">
    <property type="nucleotide sequence ID" value="NZ_LAJE02000158.1"/>
</dbReference>
<feature type="signal peptide" evidence="3">
    <location>
        <begin position="1"/>
        <end position="24"/>
    </location>
</feature>
<dbReference type="InterPro" id="IPR008258">
    <property type="entry name" value="Transglycosylase_SLT_dom_1"/>
</dbReference>
<dbReference type="Pfam" id="PF01464">
    <property type="entry name" value="SLT"/>
    <property type="match status" value="1"/>
</dbReference>
<dbReference type="PANTHER" id="PTHR37423:SF2">
    <property type="entry name" value="MEMBRANE-BOUND LYTIC MUREIN TRANSGLYCOSYLASE C"/>
    <property type="match status" value="1"/>
</dbReference>
<gene>
    <name evidence="5" type="ORF">VW23_016135</name>
</gene>
<dbReference type="CDD" id="cd00254">
    <property type="entry name" value="LT-like"/>
    <property type="match status" value="1"/>
</dbReference>
<sequence length="309" mass="33857">MRGRLLISLGLALAIAALSGAVHAVESDAESAKPRSCYAADPSAPSWTAVCIRQDTFFRDTCGAIQLFAWREQLPAGYFARLIWQESRFDPFALSTAGAQGIAQFIPSTARLRGLRNAFDPSEALAKSATYLRFLTDKFGNLGLAAAAYNSGEGRTSGYLKGVNYLPAETRFYVEIVTGRDPDAWLAEVPPDVDYAIGKDEPFIDACVKMAEAEQVPSLDRQPSEWKPWGVLLAQNFSQGVVIRRFERVQANYPKVLGSEKLMLLMARNPNFGPRLRHYAMIGRDNRAEADALCAKLLAAGGSCIVRKN</sequence>
<dbReference type="SUPFAM" id="SSF53955">
    <property type="entry name" value="Lysozyme-like"/>
    <property type="match status" value="1"/>
</dbReference>
<organism evidence="5 6">
    <name type="scientific">Devosia insulae DS-56</name>
    <dbReference type="NCBI Taxonomy" id="1116389"/>
    <lineage>
        <taxon>Bacteria</taxon>
        <taxon>Pseudomonadati</taxon>
        <taxon>Pseudomonadota</taxon>
        <taxon>Alphaproteobacteria</taxon>
        <taxon>Hyphomicrobiales</taxon>
        <taxon>Devosiaceae</taxon>
        <taxon>Devosia</taxon>
    </lineage>
</organism>
<dbReference type="PANTHER" id="PTHR37423">
    <property type="entry name" value="SOLUBLE LYTIC MUREIN TRANSGLYCOSYLASE-RELATED"/>
    <property type="match status" value="1"/>
</dbReference>
<comment type="similarity">
    <text evidence="1">Belongs to the transglycosylase Slt family.</text>
</comment>
<evidence type="ECO:0000313" key="5">
    <source>
        <dbReference type="EMBL" id="OEO31434.1"/>
    </source>
</evidence>
<dbReference type="Proteomes" id="UP000095463">
    <property type="component" value="Unassembled WGS sequence"/>
</dbReference>
<dbReference type="AlphaFoldDB" id="A0A1E5XSE2"/>